<feature type="binding site" evidence="5">
    <location>
        <position position="89"/>
    </location>
    <ligand>
        <name>[4Fe-4S] cluster</name>
        <dbReference type="ChEBI" id="CHEBI:49883"/>
        <note>4Fe-4S-S-AdoMet</note>
    </ligand>
</feature>
<dbReference type="OrthoDB" id="9781783at2"/>
<name>A0A286RC66_9BACT</name>
<evidence type="ECO:0000256" key="1">
    <source>
        <dbReference type="ARBA" id="ARBA00022691"/>
    </source>
</evidence>
<keyword evidence="3 5" id="KW-0408">Iron</keyword>
<evidence type="ECO:0000259" key="6">
    <source>
        <dbReference type="Pfam" id="PF04055"/>
    </source>
</evidence>
<dbReference type="Pfam" id="PF04055">
    <property type="entry name" value="Radical_SAM"/>
    <property type="match status" value="1"/>
</dbReference>
<dbReference type="PANTHER" id="PTHR43075:SF1">
    <property type="entry name" value="FORMATE LYASE ACTIVATING ENZYME, PUTATIVE (AFU_ORTHOLOGUE AFUA_2G15630)-RELATED"/>
    <property type="match status" value="1"/>
</dbReference>
<dbReference type="CDD" id="cd01335">
    <property type="entry name" value="Radical_SAM"/>
    <property type="match status" value="1"/>
</dbReference>
<dbReference type="PANTHER" id="PTHR43075">
    <property type="entry name" value="FORMATE LYASE ACTIVATING ENZYME, PUTATIVE (AFU_ORTHOLOGUE AFUA_2G15630)-RELATED"/>
    <property type="match status" value="1"/>
</dbReference>
<evidence type="ECO:0000256" key="5">
    <source>
        <dbReference type="PIRSR" id="PIRSR004869-50"/>
    </source>
</evidence>
<dbReference type="InterPro" id="IPR040085">
    <property type="entry name" value="MJ0674-like"/>
</dbReference>
<accession>A0A286RC66</accession>
<dbReference type="PIRSF" id="PIRSF004869">
    <property type="entry name" value="PflX_prd"/>
    <property type="match status" value="1"/>
</dbReference>
<dbReference type="SFLD" id="SFLDG01099">
    <property type="entry name" value="Uncharacterised_Radical_SAM_Su"/>
    <property type="match status" value="1"/>
</dbReference>
<evidence type="ECO:0000313" key="8">
    <source>
        <dbReference type="Proteomes" id="UP000215086"/>
    </source>
</evidence>
<dbReference type="GO" id="GO:0046872">
    <property type="term" value="F:metal ion binding"/>
    <property type="evidence" value="ECO:0007669"/>
    <property type="project" value="UniProtKB-KW"/>
</dbReference>
<keyword evidence="2 5" id="KW-0479">Metal-binding</keyword>
<sequence length="308" mass="34753">MVLHQTEPNYVKLHSSGELKKRAETAIARLAECTLCPRQCGADRSHDEPRGSFCGIGRYAWVSSAFPHHGEEPCLRGWNGSGTIFFSGCNLRCVFCQNNDISWYRTGSPCDAQRLARLMIRLQELGCHNINFVTPSHVVAQILEALPIAVEEGLRIPLVYNSGGYDSVETLHLLDGVIDIYMPDIKFTDPAVAERFAHAPDYWEVCQAAIREMHRQVGDLILDERGLAVRGLLVRHLVMPNGLAGTEKAMRFLAEEISPHTYVNIMAQYRPEGRAWDFPEIARRCTPQEYQEAVAIARRLGIYRLCRD</sequence>
<feature type="binding site" evidence="5">
    <location>
        <position position="93"/>
    </location>
    <ligand>
        <name>[4Fe-4S] cluster</name>
        <dbReference type="ChEBI" id="CHEBI:49883"/>
        <note>4Fe-4S-S-AdoMet</note>
    </ligand>
</feature>
<organism evidence="7 8">
    <name type="scientific">Thermogutta terrifontis</name>
    <dbReference type="NCBI Taxonomy" id="1331910"/>
    <lineage>
        <taxon>Bacteria</taxon>
        <taxon>Pseudomonadati</taxon>
        <taxon>Planctomycetota</taxon>
        <taxon>Planctomycetia</taxon>
        <taxon>Pirellulales</taxon>
        <taxon>Thermoguttaceae</taxon>
        <taxon>Thermogutta</taxon>
    </lineage>
</organism>
<feature type="binding site" evidence="5">
    <location>
        <position position="96"/>
    </location>
    <ligand>
        <name>[4Fe-4S] cluster</name>
        <dbReference type="ChEBI" id="CHEBI:49883"/>
        <note>4Fe-4S-S-AdoMet</note>
    </ligand>
</feature>
<evidence type="ECO:0000256" key="3">
    <source>
        <dbReference type="ARBA" id="ARBA00023004"/>
    </source>
</evidence>
<proteinExistence type="predicted"/>
<dbReference type="InterPro" id="IPR007197">
    <property type="entry name" value="rSAM"/>
</dbReference>
<protein>
    <submittedName>
        <fullName evidence="7">Radical activating enzyme</fullName>
    </submittedName>
</protein>
<dbReference type="InterPro" id="IPR058240">
    <property type="entry name" value="rSAM_sf"/>
</dbReference>
<dbReference type="RefSeq" id="WP_157731672.1">
    <property type="nucleotide sequence ID" value="NZ_CP018477.1"/>
</dbReference>
<gene>
    <name evidence="7" type="ORF">THTE_0949</name>
</gene>
<dbReference type="AlphaFoldDB" id="A0A286RC66"/>
<dbReference type="InterPro" id="IPR016431">
    <property type="entry name" value="Pyrv-formate_lyase-activ_prd"/>
</dbReference>
<dbReference type="KEGG" id="ttf:THTE_0949"/>
<dbReference type="GO" id="GO:0003824">
    <property type="term" value="F:catalytic activity"/>
    <property type="evidence" value="ECO:0007669"/>
    <property type="project" value="InterPro"/>
</dbReference>
<evidence type="ECO:0000313" key="7">
    <source>
        <dbReference type="EMBL" id="ASV73551.1"/>
    </source>
</evidence>
<dbReference type="InterPro" id="IPR013785">
    <property type="entry name" value="Aldolase_TIM"/>
</dbReference>
<dbReference type="EMBL" id="CP018477">
    <property type="protein sequence ID" value="ASV73551.1"/>
    <property type="molecule type" value="Genomic_DNA"/>
</dbReference>
<keyword evidence="1 5" id="KW-0949">S-adenosyl-L-methionine</keyword>
<reference evidence="7 8" key="1">
    <citation type="journal article" name="Front. Microbiol.">
        <title>Sugar Metabolism of the First Thermophilic Planctomycete Thermogutta terrifontis: Comparative Genomic and Transcriptomic Approaches.</title>
        <authorList>
            <person name="Elcheninov A.G."/>
            <person name="Menzel P."/>
            <person name="Gudbergsdottir S.R."/>
            <person name="Slesarev A.I."/>
            <person name="Kadnikov V.V."/>
            <person name="Krogh A."/>
            <person name="Bonch-Osmolovskaya E.A."/>
            <person name="Peng X."/>
            <person name="Kublanov I.V."/>
        </authorList>
    </citation>
    <scope>NUCLEOTIDE SEQUENCE [LARGE SCALE GENOMIC DNA]</scope>
    <source>
        <strain evidence="7 8">R1</strain>
    </source>
</reference>
<feature type="domain" description="Radical SAM core" evidence="6">
    <location>
        <begin position="84"/>
        <end position="211"/>
    </location>
</feature>
<keyword evidence="4 5" id="KW-0411">Iron-sulfur</keyword>
<comment type="cofactor">
    <cofactor evidence="5">
        <name>[4Fe-4S] cluster</name>
        <dbReference type="ChEBI" id="CHEBI:49883"/>
    </cofactor>
    <text evidence="5">Binds 1 [4Fe-4S] cluster. The cluster is coordinated with 3 cysteines and an exchangeable S-adenosyl-L-methionine.</text>
</comment>
<dbReference type="Proteomes" id="UP000215086">
    <property type="component" value="Chromosome"/>
</dbReference>
<dbReference type="SUPFAM" id="SSF102114">
    <property type="entry name" value="Radical SAM enzymes"/>
    <property type="match status" value="1"/>
</dbReference>
<dbReference type="SFLD" id="SFLDS00029">
    <property type="entry name" value="Radical_SAM"/>
    <property type="match status" value="1"/>
</dbReference>
<keyword evidence="8" id="KW-1185">Reference proteome</keyword>
<evidence type="ECO:0000256" key="2">
    <source>
        <dbReference type="ARBA" id="ARBA00022723"/>
    </source>
</evidence>
<dbReference type="Gene3D" id="3.20.20.70">
    <property type="entry name" value="Aldolase class I"/>
    <property type="match status" value="1"/>
</dbReference>
<evidence type="ECO:0000256" key="4">
    <source>
        <dbReference type="ARBA" id="ARBA00023014"/>
    </source>
</evidence>
<dbReference type="GO" id="GO:0051536">
    <property type="term" value="F:iron-sulfur cluster binding"/>
    <property type="evidence" value="ECO:0007669"/>
    <property type="project" value="UniProtKB-KW"/>
</dbReference>